<organism evidence="4 5">
    <name type="scientific">Sphaerisporangium album</name>
    <dbReference type="NCBI Taxonomy" id="509200"/>
    <lineage>
        <taxon>Bacteria</taxon>
        <taxon>Bacillati</taxon>
        <taxon>Actinomycetota</taxon>
        <taxon>Actinomycetes</taxon>
        <taxon>Streptosporangiales</taxon>
        <taxon>Streptosporangiaceae</taxon>
        <taxon>Sphaerisporangium</taxon>
    </lineage>
</organism>
<dbReference type="Gene3D" id="3.30.565.10">
    <property type="entry name" value="Histidine kinase-like ATPase, C-terminal domain"/>
    <property type="match status" value="1"/>
</dbReference>
<keyword evidence="1" id="KW-0723">Serine/threonine-protein kinase</keyword>
<gene>
    <name evidence="4" type="ORF">DQ384_02980</name>
</gene>
<dbReference type="InterPro" id="IPR036890">
    <property type="entry name" value="HATPase_C_sf"/>
</dbReference>
<dbReference type="CDD" id="cd16936">
    <property type="entry name" value="HATPase_RsbW-like"/>
    <property type="match status" value="1"/>
</dbReference>
<dbReference type="Proteomes" id="UP000253094">
    <property type="component" value="Unassembled WGS sequence"/>
</dbReference>
<evidence type="ECO:0000313" key="5">
    <source>
        <dbReference type="Proteomes" id="UP000253094"/>
    </source>
</evidence>
<dbReference type="AlphaFoldDB" id="A0A367FQG4"/>
<dbReference type="SUPFAM" id="SSF55874">
    <property type="entry name" value="ATPase domain of HSP90 chaperone/DNA topoisomerase II/histidine kinase"/>
    <property type="match status" value="1"/>
</dbReference>
<dbReference type="PANTHER" id="PTHR35526:SF3">
    <property type="entry name" value="ANTI-SIGMA-F FACTOR RSBW"/>
    <property type="match status" value="1"/>
</dbReference>
<dbReference type="EMBL" id="QOIL01000002">
    <property type="protein sequence ID" value="RCG32484.1"/>
    <property type="molecule type" value="Genomic_DNA"/>
</dbReference>
<evidence type="ECO:0000313" key="4">
    <source>
        <dbReference type="EMBL" id="RCG32484.1"/>
    </source>
</evidence>
<proteinExistence type="predicted"/>
<evidence type="ECO:0000256" key="1">
    <source>
        <dbReference type="ARBA" id="ARBA00022527"/>
    </source>
</evidence>
<keyword evidence="1" id="KW-0808">Transferase</keyword>
<keyword evidence="4" id="KW-0067">ATP-binding</keyword>
<accession>A0A367FQG4</accession>
<evidence type="ECO:0000256" key="2">
    <source>
        <dbReference type="SAM" id="MobiDB-lite"/>
    </source>
</evidence>
<comment type="caution">
    <text evidence="4">The sequence shown here is derived from an EMBL/GenBank/DDBJ whole genome shotgun (WGS) entry which is preliminary data.</text>
</comment>
<dbReference type="Pfam" id="PF13581">
    <property type="entry name" value="HATPase_c_2"/>
    <property type="match status" value="1"/>
</dbReference>
<dbReference type="GO" id="GO:0005524">
    <property type="term" value="F:ATP binding"/>
    <property type="evidence" value="ECO:0007669"/>
    <property type="project" value="UniProtKB-KW"/>
</dbReference>
<evidence type="ECO:0000259" key="3">
    <source>
        <dbReference type="Pfam" id="PF13581"/>
    </source>
</evidence>
<keyword evidence="4" id="KW-0547">Nucleotide-binding</keyword>
<keyword evidence="1" id="KW-0418">Kinase</keyword>
<sequence length="188" mass="19693">MLTSQPPNKAVCGVEHQGVGTARVKEGLLGAIELPGVPQSVSRARRFVAEVLGSGHPVRDEVVLLVSELVTNSVTHSDSRDGGLVTLALSECEGSIHVEVLDAGSEGEPQVREDPYGDGGRGLFLVDAISERWGMYRDGAGRVVWFAVRFKGLGPASSQGPEPTSSKGSRSGSFEGSEPRAGSRVARA</sequence>
<dbReference type="RefSeq" id="WP_114027122.1">
    <property type="nucleotide sequence ID" value="NZ_QOIL01000002.1"/>
</dbReference>
<dbReference type="OrthoDB" id="3871793at2"/>
<feature type="compositionally biased region" description="Polar residues" evidence="2">
    <location>
        <begin position="156"/>
        <end position="174"/>
    </location>
</feature>
<name>A0A367FQG4_9ACTN</name>
<protein>
    <submittedName>
        <fullName evidence="4">ATP-binding protein</fullName>
    </submittedName>
</protein>
<reference evidence="4 5" key="1">
    <citation type="submission" date="2018-06" db="EMBL/GenBank/DDBJ databases">
        <title>Sphaerisporangium craniellae sp. nov., isolated from a marine sponge in the South China Sea.</title>
        <authorList>
            <person name="Li L."/>
        </authorList>
    </citation>
    <scope>NUCLEOTIDE SEQUENCE [LARGE SCALE GENOMIC DNA]</scope>
    <source>
        <strain evidence="4 5">CCTCC AA 208026</strain>
    </source>
</reference>
<dbReference type="GO" id="GO:0004674">
    <property type="term" value="F:protein serine/threonine kinase activity"/>
    <property type="evidence" value="ECO:0007669"/>
    <property type="project" value="UniProtKB-KW"/>
</dbReference>
<feature type="region of interest" description="Disordered" evidence="2">
    <location>
        <begin position="153"/>
        <end position="188"/>
    </location>
</feature>
<dbReference type="InterPro" id="IPR050267">
    <property type="entry name" value="Anti-sigma-factor_SerPK"/>
</dbReference>
<dbReference type="PANTHER" id="PTHR35526">
    <property type="entry name" value="ANTI-SIGMA-F FACTOR RSBW-RELATED"/>
    <property type="match status" value="1"/>
</dbReference>
<feature type="domain" description="Histidine kinase/HSP90-like ATPase" evidence="3">
    <location>
        <begin position="38"/>
        <end position="146"/>
    </location>
</feature>
<dbReference type="InterPro" id="IPR003594">
    <property type="entry name" value="HATPase_dom"/>
</dbReference>
<keyword evidence="5" id="KW-1185">Reference proteome</keyword>